<dbReference type="SUPFAM" id="SSF52540">
    <property type="entry name" value="P-loop containing nucleoside triphosphate hydrolases"/>
    <property type="match status" value="1"/>
</dbReference>
<organism evidence="5 6">
    <name type="scientific">Oleiphilus messinensis</name>
    <dbReference type="NCBI Taxonomy" id="141451"/>
    <lineage>
        <taxon>Bacteria</taxon>
        <taxon>Pseudomonadati</taxon>
        <taxon>Pseudomonadota</taxon>
        <taxon>Gammaproteobacteria</taxon>
        <taxon>Oceanospirillales</taxon>
        <taxon>Oleiphilaceae</taxon>
        <taxon>Oleiphilus</taxon>
    </lineage>
</organism>
<proteinExistence type="predicted"/>
<dbReference type="SUPFAM" id="SSF46894">
    <property type="entry name" value="C-terminal effector domain of the bipartite response regulators"/>
    <property type="match status" value="1"/>
</dbReference>
<dbReference type="InterPro" id="IPR011990">
    <property type="entry name" value="TPR-like_helical_dom_sf"/>
</dbReference>
<protein>
    <submittedName>
        <fullName evidence="5">ATP-dependent transcriptional regulator</fullName>
    </submittedName>
</protein>
<dbReference type="PANTHER" id="PTHR44688:SF16">
    <property type="entry name" value="DNA-BINDING TRANSCRIPTIONAL ACTIVATOR DEVR_DOSR"/>
    <property type="match status" value="1"/>
</dbReference>
<evidence type="ECO:0000313" key="6">
    <source>
        <dbReference type="Proteomes" id="UP000196027"/>
    </source>
</evidence>
<evidence type="ECO:0000256" key="2">
    <source>
        <dbReference type="ARBA" id="ARBA00023125"/>
    </source>
</evidence>
<dbReference type="InterPro" id="IPR000792">
    <property type="entry name" value="Tscrpt_reg_LuxR_C"/>
</dbReference>
<evidence type="ECO:0000256" key="1">
    <source>
        <dbReference type="ARBA" id="ARBA00023015"/>
    </source>
</evidence>
<dbReference type="PANTHER" id="PTHR44688">
    <property type="entry name" value="DNA-BINDING TRANSCRIPTIONAL ACTIVATOR DEVR_DOSR"/>
    <property type="match status" value="1"/>
</dbReference>
<keyword evidence="3" id="KW-0804">Transcription</keyword>
<dbReference type="PROSITE" id="PS50043">
    <property type="entry name" value="HTH_LUXR_2"/>
    <property type="match status" value="1"/>
</dbReference>
<name>A0A1Y0I8L1_9GAMM</name>
<dbReference type="Proteomes" id="UP000196027">
    <property type="component" value="Chromosome"/>
</dbReference>
<dbReference type="InterPro" id="IPR016032">
    <property type="entry name" value="Sig_transdc_resp-reg_C-effctor"/>
</dbReference>
<gene>
    <name evidence="5" type="ORF">OLMES_2527</name>
</gene>
<dbReference type="PRINTS" id="PR00038">
    <property type="entry name" value="HTHLUXR"/>
</dbReference>
<dbReference type="InterPro" id="IPR036388">
    <property type="entry name" value="WH-like_DNA-bd_sf"/>
</dbReference>
<keyword evidence="1" id="KW-0805">Transcription regulation</keyword>
<dbReference type="GO" id="GO:0006355">
    <property type="term" value="P:regulation of DNA-templated transcription"/>
    <property type="evidence" value="ECO:0007669"/>
    <property type="project" value="InterPro"/>
</dbReference>
<dbReference type="SMART" id="SM00421">
    <property type="entry name" value="HTH_LUXR"/>
    <property type="match status" value="1"/>
</dbReference>
<dbReference type="CDD" id="cd06170">
    <property type="entry name" value="LuxR_C_like"/>
    <property type="match status" value="1"/>
</dbReference>
<evidence type="ECO:0000313" key="5">
    <source>
        <dbReference type="EMBL" id="ARU56580.1"/>
    </source>
</evidence>
<dbReference type="AlphaFoldDB" id="A0A1Y0I8L1"/>
<dbReference type="KEGG" id="ome:OLMES_2527"/>
<dbReference type="EMBL" id="CP021425">
    <property type="protein sequence ID" value="ARU56580.1"/>
    <property type="molecule type" value="Genomic_DNA"/>
</dbReference>
<dbReference type="Gene3D" id="1.10.10.10">
    <property type="entry name" value="Winged helix-like DNA-binding domain superfamily/Winged helix DNA-binding domain"/>
    <property type="match status" value="1"/>
</dbReference>
<dbReference type="Gene3D" id="3.40.50.300">
    <property type="entry name" value="P-loop containing nucleotide triphosphate hydrolases"/>
    <property type="match status" value="1"/>
</dbReference>
<feature type="domain" description="HTH luxR-type" evidence="4">
    <location>
        <begin position="843"/>
        <end position="908"/>
    </location>
</feature>
<dbReference type="Gene3D" id="1.25.40.10">
    <property type="entry name" value="Tetratricopeptide repeat domain"/>
    <property type="match status" value="1"/>
</dbReference>
<dbReference type="InterPro" id="IPR027417">
    <property type="entry name" value="P-loop_NTPase"/>
</dbReference>
<dbReference type="Pfam" id="PF00196">
    <property type="entry name" value="GerE"/>
    <property type="match status" value="1"/>
</dbReference>
<reference evidence="5 6" key="1">
    <citation type="submission" date="2017-05" db="EMBL/GenBank/DDBJ databases">
        <title>Genomic insights into alkan degradation activity of Oleiphilus messinensis.</title>
        <authorList>
            <person name="Kozyavkin S.A."/>
            <person name="Slesarev A.I."/>
            <person name="Golyshin P.N."/>
            <person name="Korzhenkov A."/>
            <person name="Golyshina O.N."/>
            <person name="Toshchakov S.V."/>
        </authorList>
    </citation>
    <scope>NUCLEOTIDE SEQUENCE [LARGE SCALE GENOMIC DNA]</scope>
    <source>
        <strain evidence="5 6">ME102</strain>
    </source>
</reference>
<evidence type="ECO:0000259" key="4">
    <source>
        <dbReference type="PROSITE" id="PS50043"/>
    </source>
</evidence>
<dbReference type="GO" id="GO:0003677">
    <property type="term" value="F:DNA binding"/>
    <property type="evidence" value="ECO:0007669"/>
    <property type="project" value="UniProtKB-KW"/>
</dbReference>
<sequence length="911" mass="103275">MQFNAELVELAMLALESRLCVVQGPAGFGKTALIRHVLEVNRYQHVWLTFSELENETELFWQNISNAVSGKLRPRAGVGGIGKIVVDSSNTPDATESLEKPFEALLSELVRYSRSWQSSGSLILVLDQFETISNPQCQASFNNFVNQIPECIKIVIVSRVEPELQLAKRKAQRELAFINSRKLRCGRAQTEALLSAWCPVECSEAQIDQVWALSEGWITVISMLCSGLEDAADPELQLQLDLESPRFFDSYIETEVLPALSENTQAALGYLSLSPMAEPLAIKLDSQPSPLNRSSQFSGQFSSHLAFLELKRAGLLFDEPDTPRDLFFLPRIFRDWCARKKLLDQELAYRYRKEVAHWFEEHGYWSDAIDLYTASQKWKDAESCIRRAFVEWVRSGEIILAHRHLSGFPESSVETDPWLMFLDAFRLFYIREYTASLARLGRARVLVEELKDTKGDDEFAVDQLNGVSFCDRDLSDLADTIDYFAVYTAILSGNYDIAGFNSPSMNSISNRESEFLKPWGKQLTATRQFCAGNMIDAKREATESLTLALRLNNRAAIYASLDIFSSICFQLNDIQSLQHRLDEVETFVGVSWRKHPLGLVVPMVKGRLALDRSALAEAKRLFDEALDLASHTPYSMYHVYITFFRWWVSCSEGDFSAAQQAVTMLESLCPDPKRQRYSLTPSPARLSAINHTLINDFSAYFRWAAEFDPEQRLPVAVTYYDERLAWLQIRQLRGEYVHEAFQELYEETKALGMNRIALNALISSAVGHYYQGEPDLAVPLILKAGLKMQPENALRIFLDFGLERILPVLKIVNTTLGTQLVEHRTLNYVVAEIFGPREESNVVQGIPEPLSERETEVLRALDTGASNKQLSEKLGISLSTVKAHLRNIYGKMGVNNRTQALARARQRQILE</sequence>
<keyword evidence="6" id="KW-1185">Reference proteome</keyword>
<keyword evidence="2" id="KW-0238">DNA-binding</keyword>
<accession>A0A1Y0I8L1</accession>
<evidence type="ECO:0000256" key="3">
    <source>
        <dbReference type="ARBA" id="ARBA00023163"/>
    </source>
</evidence>